<sequence length="52" mass="5565">MPDAARARPLKKLMRITNSPSRAITTVEAANTTARPEVLTDSRAAAFAAWPA</sequence>
<organism evidence="1">
    <name type="scientific">freshwater metagenome</name>
    <dbReference type="NCBI Taxonomy" id="449393"/>
    <lineage>
        <taxon>unclassified sequences</taxon>
        <taxon>metagenomes</taxon>
        <taxon>ecological metagenomes</taxon>
    </lineage>
</organism>
<evidence type="ECO:0000313" key="1">
    <source>
        <dbReference type="EMBL" id="CAB4852115.1"/>
    </source>
</evidence>
<reference evidence="1" key="1">
    <citation type="submission" date="2020-05" db="EMBL/GenBank/DDBJ databases">
        <authorList>
            <person name="Chiriac C."/>
            <person name="Salcher M."/>
            <person name="Ghai R."/>
            <person name="Kavagutti S V."/>
        </authorList>
    </citation>
    <scope>NUCLEOTIDE SEQUENCE</scope>
</reference>
<protein>
    <submittedName>
        <fullName evidence="1">Unannotated protein</fullName>
    </submittedName>
</protein>
<proteinExistence type="predicted"/>
<dbReference type="AlphaFoldDB" id="A0A6J7C433"/>
<gene>
    <name evidence="1" type="ORF">UFOPK3268_01517</name>
</gene>
<dbReference type="EMBL" id="CAFBIZ010000232">
    <property type="protein sequence ID" value="CAB4852115.1"/>
    <property type="molecule type" value="Genomic_DNA"/>
</dbReference>
<name>A0A6J7C433_9ZZZZ</name>
<accession>A0A6J7C433</accession>